<dbReference type="RefSeq" id="WP_107683186.1">
    <property type="nucleotide sequence ID" value="NZ_PZKL01000022.1"/>
</dbReference>
<evidence type="ECO:0000313" key="2">
    <source>
        <dbReference type="Proteomes" id="UP000241986"/>
    </source>
</evidence>
<reference evidence="1 2" key="1">
    <citation type="submission" date="2018-03" db="EMBL/GenBank/DDBJ databases">
        <title>Aeromonas veronii whole genome sequencing and analysis.</title>
        <authorList>
            <person name="Xie H."/>
            <person name="Liu T."/>
            <person name="Wang K."/>
        </authorList>
    </citation>
    <scope>NUCLEOTIDE SEQUENCE [LARGE SCALE GENOMIC DNA]</scope>
    <source>
        <strain evidence="1 2">XH.VA.1</strain>
    </source>
</reference>
<name>A0A2T4N388_AERVE</name>
<keyword evidence="1" id="KW-0808">Transferase</keyword>
<dbReference type="InterPro" id="IPR029063">
    <property type="entry name" value="SAM-dependent_MTases_sf"/>
</dbReference>
<gene>
    <name evidence="1" type="ORF">DAA48_08970</name>
</gene>
<dbReference type="EMBL" id="PZKL01000022">
    <property type="protein sequence ID" value="PTH81273.1"/>
    <property type="molecule type" value="Genomic_DNA"/>
</dbReference>
<evidence type="ECO:0000313" key="1">
    <source>
        <dbReference type="EMBL" id="PTH81273.1"/>
    </source>
</evidence>
<organism evidence="1 2">
    <name type="scientific">Aeromonas veronii</name>
    <dbReference type="NCBI Taxonomy" id="654"/>
    <lineage>
        <taxon>Bacteria</taxon>
        <taxon>Pseudomonadati</taxon>
        <taxon>Pseudomonadota</taxon>
        <taxon>Gammaproteobacteria</taxon>
        <taxon>Aeromonadales</taxon>
        <taxon>Aeromonadaceae</taxon>
        <taxon>Aeromonas</taxon>
    </lineage>
</organism>
<accession>A0A2T4N388</accession>
<dbReference type="GO" id="GO:0008168">
    <property type="term" value="F:methyltransferase activity"/>
    <property type="evidence" value="ECO:0007669"/>
    <property type="project" value="UniProtKB-KW"/>
</dbReference>
<dbReference type="AlphaFoldDB" id="A0A2T4N388"/>
<comment type="caution">
    <text evidence="1">The sequence shown here is derived from an EMBL/GenBank/DDBJ whole genome shotgun (WGS) entry which is preliminary data.</text>
</comment>
<proteinExistence type="predicted"/>
<dbReference type="SUPFAM" id="SSF53335">
    <property type="entry name" value="S-adenosyl-L-methionine-dependent methyltransferases"/>
    <property type="match status" value="1"/>
</dbReference>
<keyword evidence="1" id="KW-0489">Methyltransferase</keyword>
<protein>
    <submittedName>
        <fullName evidence="1">DNA modification methylase</fullName>
    </submittedName>
</protein>
<sequence length="445" mass="50685">MNALNQDTDLLKRIEAYSLEDEAYWSFRGRSKRHHCHDLIQYPAMMVPEMQGELIDAVLESDRNVRRVFDPFVGSGTTLGEAMCRGLDFFGIDINPLSILACEVKSGPLYIEKLKEKSIAILDGIKSDTSTQIEVEFEGINKWFIQNAQIELSAIYRAIKNEPSKWARKIFWLSMSSTVRAVCNSRSSTYKLHIKTDDEIESTPSAIDVFEKKLLKNIGNIEEQKKFFKEKNVLRMATSISDVVIKNADSAEKIRSAIKCDLLVSSPPYGDNQTTVTYGQFSYLPLMWIDLNDIDNLTQQGLLAHKSAIDSMSLGGSLKNASIKYEEIKSRSISLVHCVNEIKAVSPNNIKKLISFVYDLDKALCNSISQLRENAYMIWTLGNRRISNIEVPLDKIMRELLESRKCHYVYTLERDIPSKRMAIRNKISSTMGKESILIMRKGHEQ</sequence>
<dbReference type="Gene3D" id="3.40.50.150">
    <property type="entry name" value="Vaccinia Virus protein VP39"/>
    <property type="match status" value="1"/>
</dbReference>
<dbReference type="GO" id="GO:0032259">
    <property type="term" value="P:methylation"/>
    <property type="evidence" value="ECO:0007669"/>
    <property type="project" value="UniProtKB-KW"/>
</dbReference>
<dbReference type="Proteomes" id="UP000241986">
    <property type="component" value="Unassembled WGS sequence"/>
</dbReference>